<keyword evidence="2" id="KW-0560">Oxidoreductase</keyword>
<dbReference type="PRINTS" id="PR00081">
    <property type="entry name" value="GDHRDH"/>
</dbReference>
<evidence type="ECO:0000313" key="4">
    <source>
        <dbReference type="EMBL" id="OLY43105.1"/>
    </source>
</evidence>
<name>A0A1R0F810_9HYPH</name>
<dbReference type="Gene3D" id="3.40.50.720">
    <property type="entry name" value="NAD(P)-binding Rossmann-like Domain"/>
    <property type="match status" value="1"/>
</dbReference>
<dbReference type="AlphaFoldDB" id="A0A1R0F810"/>
<evidence type="ECO:0000256" key="2">
    <source>
        <dbReference type="ARBA" id="ARBA00023002"/>
    </source>
</evidence>
<dbReference type="Pfam" id="PF00106">
    <property type="entry name" value="adh_short"/>
    <property type="match status" value="1"/>
</dbReference>
<evidence type="ECO:0000313" key="5">
    <source>
        <dbReference type="Proteomes" id="UP000187344"/>
    </source>
</evidence>
<accession>A0A1R0F810</accession>
<organism evidence="4 5">
    <name type="scientific">Bartonella apis</name>
    <dbReference type="NCBI Taxonomy" id="1686310"/>
    <lineage>
        <taxon>Bacteria</taxon>
        <taxon>Pseudomonadati</taxon>
        <taxon>Pseudomonadota</taxon>
        <taxon>Alphaproteobacteria</taxon>
        <taxon>Hyphomicrobiales</taxon>
        <taxon>Bartonellaceae</taxon>
        <taxon>Bartonella</taxon>
    </lineage>
</organism>
<dbReference type="Proteomes" id="UP000187344">
    <property type="component" value="Unassembled WGS sequence"/>
</dbReference>
<reference evidence="4 5" key="1">
    <citation type="submission" date="2016-12" db="EMBL/GenBank/DDBJ databases">
        <title>Comparative genomics of Bartonella apis.</title>
        <authorList>
            <person name="Engel P."/>
        </authorList>
    </citation>
    <scope>NUCLEOTIDE SEQUENCE [LARGE SCALE GENOMIC DNA]</scope>
    <source>
        <strain evidence="4 5">PEB0149</strain>
    </source>
</reference>
<gene>
    <name evidence="4" type="ORF">PEB0149_005270</name>
</gene>
<dbReference type="OrthoDB" id="9786360at2"/>
<dbReference type="PRINTS" id="PR00080">
    <property type="entry name" value="SDRFAMILY"/>
</dbReference>
<evidence type="ECO:0000256" key="3">
    <source>
        <dbReference type="RuleBase" id="RU000363"/>
    </source>
</evidence>
<proteinExistence type="inferred from homology"/>
<evidence type="ECO:0000256" key="1">
    <source>
        <dbReference type="ARBA" id="ARBA00006484"/>
    </source>
</evidence>
<comment type="caution">
    <text evidence="4">The sequence shown here is derived from an EMBL/GenBank/DDBJ whole genome shotgun (WGS) entry which is preliminary data.</text>
</comment>
<dbReference type="InterPro" id="IPR036291">
    <property type="entry name" value="NAD(P)-bd_dom_sf"/>
</dbReference>
<comment type="similarity">
    <text evidence="1 3">Belongs to the short-chain dehydrogenases/reductases (SDR) family.</text>
</comment>
<dbReference type="EMBL" id="LXYT01000002">
    <property type="protein sequence ID" value="OLY43105.1"/>
    <property type="molecule type" value="Genomic_DNA"/>
</dbReference>
<dbReference type="PANTHER" id="PTHR43639:SF1">
    <property type="entry name" value="SHORT-CHAIN DEHYDROGENASE_REDUCTASE FAMILY PROTEIN"/>
    <property type="match status" value="1"/>
</dbReference>
<dbReference type="RefSeq" id="WP_075870023.1">
    <property type="nucleotide sequence ID" value="NZ_LXYT01000002.1"/>
</dbReference>
<protein>
    <submittedName>
        <fullName evidence="4">NAD(P)-dependent dehydrogenase, short-chain alcohol dehydrogenase family</fullName>
    </submittedName>
</protein>
<dbReference type="SUPFAM" id="SSF51735">
    <property type="entry name" value="NAD(P)-binding Rossmann-fold domains"/>
    <property type="match status" value="1"/>
</dbReference>
<dbReference type="PANTHER" id="PTHR43639">
    <property type="entry name" value="OXIDOREDUCTASE, SHORT-CHAIN DEHYDROGENASE/REDUCTASE FAMILY (AFU_ORTHOLOGUE AFUA_5G02870)"/>
    <property type="match status" value="1"/>
</dbReference>
<dbReference type="NCBIfam" id="NF006597">
    <property type="entry name" value="PRK09134.1"/>
    <property type="match status" value="1"/>
</dbReference>
<dbReference type="GO" id="GO:0016491">
    <property type="term" value="F:oxidoreductase activity"/>
    <property type="evidence" value="ECO:0007669"/>
    <property type="project" value="UniProtKB-KW"/>
</dbReference>
<sequence length="254" mass="28205">MEKKRPVVLITGGAKRLGAAMALDLAKHGFDLAIHYNEGKNEADALVSKLEASGAKALSFQSDLLETHGKGLLETVTEEMGRPVEILVNNASLFLDDHIGALDMDVWDKHFSIHLKTPALLADRMFFLLPDNLKGLIVNIIDQRVLKLNPNFLSYTLSKSSLWTLTKTLAQALAPRIRVNAIGPGPTLKSPRQEEEDFLRQARSVLLEHGPELSEFGATIRYFWWQTSITGQMIALDGGQHLMWQTPDIAGRIE</sequence>
<dbReference type="InterPro" id="IPR002347">
    <property type="entry name" value="SDR_fam"/>
</dbReference>
<keyword evidence="5" id="KW-1185">Reference proteome</keyword>